<evidence type="ECO:0000256" key="1">
    <source>
        <dbReference type="SAM" id="Phobius"/>
    </source>
</evidence>
<organism evidence="2">
    <name type="scientific">Rhizophora mucronata</name>
    <name type="common">Asiatic mangrove</name>
    <dbReference type="NCBI Taxonomy" id="61149"/>
    <lineage>
        <taxon>Eukaryota</taxon>
        <taxon>Viridiplantae</taxon>
        <taxon>Streptophyta</taxon>
        <taxon>Embryophyta</taxon>
        <taxon>Tracheophyta</taxon>
        <taxon>Spermatophyta</taxon>
        <taxon>Magnoliopsida</taxon>
        <taxon>eudicotyledons</taxon>
        <taxon>Gunneridae</taxon>
        <taxon>Pentapetalae</taxon>
        <taxon>rosids</taxon>
        <taxon>fabids</taxon>
        <taxon>Malpighiales</taxon>
        <taxon>Rhizophoraceae</taxon>
        <taxon>Rhizophora</taxon>
    </lineage>
</organism>
<reference evidence="2" key="1">
    <citation type="submission" date="2018-02" db="EMBL/GenBank/DDBJ databases">
        <title>Rhizophora mucronata_Transcriptome.</title>
        <authorList>
            <person name="Meera S.P."/>
            <person name="Sreeshan A."/>
            <person name="Augustine A."/>
        </authorList>
    </citation>
    <scope>NUCLEOTIDE SEQUENCE</scope>
    <source>
        <tissue evidence="2">Leaf</tissue>
    </source>
</reference>
<accession>A0A2P2J4F6</accession>
<name>A0A2P2J4F6_RHIMU</name>
<protein>
    <submittedName>
        <fullName evidence="2">Uncharacterized protein</fullName>
    </submittedName>
</protein>
<keyword evidence="1" id="KW-0472">Membrane</keyword>
<dbReference type="AlphaFoldDB" id="A0A2P2J4F6"/>
<keyword evidence="1" id="KW-0812">Transmembrane</keyword>
<keyword evidence="1" id="KW-1133">Transmembrane helix</keyword>
<sequence length="38" mass="4484">MLASLSRKEVSPVFVSQEIQLFYACTLLTVCYWWILNM</sequence>
<feature type="transmembrane region" description="Helical" evidence="1">
    <location>
        <begin position="20"/>
        <end position="36"/>
    </location>
</feature>
<proteinExistence type="predicted"/>
<evidence type="ECO:0000313" key="2">
    <source>
        <dbReference type="EMBL" id="MBW88277.1"/>
    </source>
</evidence>
<dbReference type="EMBL" id="GGEC01007794">
    <property type="protein sequence ID" value="MBW88277.1"/>
    <property type="molecule type" value="Transcribed_RNA"/>
</dbReference>